<proteinExistence type="predicted"/>
<dbReference type="GeneID" id="63814443"/>
<gene>
    <name evidence="1" type="ORF">P175DRAFT_0503166</name>
</gene>
<name>A0A2T5LTL4_9EURO</name>
<accession>A0A2T5LTL4</accession>
<dbReference type="VEuPathDB" id="FungiDB:P175DRAFT_0503166"/>
<sequence length="80" mass="8876">MENSSPVLALRYFPGENFPPNATADAIENGWISHSRSERDEPSRYKLSFKAGPAGYNREQASSSAAYVFQVTFDRCVVVS</sequence>
<dbReference type="EMBL" id="MSFN02000006">
    <property type="protein sequence ID" value="PTU19626.1"/>
    <property type="molecule type" value="Genomic_DNA"/>
</dbReference>
<organism evidence="1 2">
    <name type="scientific">Aspergillus ochraceoroseus IBT 24754</name>
    <dbReference type="NCBI Taxonomy" id="1392256"/>
    <lineage>
        <taxon>Eukaryota</taxon>
        <taxon>Fungi</taxon>
        <taxon>Dikarya</taxon>
        <taxon>Ascomycota</taxon>
        <taxon>Pezizomycotina</taxon>
        <taxon>Eurotiomycetes</taxon>
        <taxon>Eurotiomycetidae</taxon>
        <taxon>Eurotiales</taxon>
        <taxon>Aspergillaceae</taxon>
        <taxon>Aspergillus</taxon>
        <taxon>Aspergillus subgen. Nidulantes</taxon>
    </lineage>
</organism>
<dbReference type="RefSeq" id="XP_040751018.1">
    <property type="nucleotide sequence ID" value="XM_040897561.1"/>
</dbReference>
<protein>
    <submittedName>
        <fullName evidence="1">Uncharacterized protein</fullName>
    </submittedName>
</protein>
<dbReference type="AlphaFoldDB" id="A0A2T5LTL4"/>
<dbReference type="Proteomes" id="UP000244073">
    <property type="component" value="Unassembled WGS sequence"/>
</dbReference>
<evidence type="ECO:0000313" key="2">
    <source>
        <dbReference type="Proteomes" id="UP000244073"/>
    </source>
</evidence>
<reference evidence="1 2" key="1">
    <citation type="journal article" date="2018" name="Proc. Natl. Acad. Sci. U.S.A.">
        <title>Linking secondary metabolites to gene clusters through genome sequencing of six diverse Aspergillus species.</title>
        <authorList>
            <person name="Kaerboelling I."/>
            <person name="Vesth T.C."/>
            <person name="Frisvad J.C."/>
            <person name="Nybo J.L."/>
            <person name="Theobald S."/>
            <person name="Kuo A."/>
            <person name="Bowyer P."/>
            <person name="Matsuda Y."/>
            <person name="Mondo S."/>
            <person name="Lyhne E.K."/>
            <person name="Kogle M.E."/>
            <person name="Clum A."/>
            <person name="Lipzen A."/>
            <person name="Salamov A."/>
            <person name="Ngan C.Y."/>
            <person name="Daum C."/>
            <person name="Chiniquy J."/>
            <person name="Barry K."/>
            <person name="LaButti K."/>
            <person name="Haridas S."/>
            <person name="Simmons B.A."/>
            <person name="Magnuson J.K."/>
            <person name="Mortensen U.H."/>
            <person name="Larsen T.O."/>
            <person name="Grigoriev I.V."/>
            <person name="Baker S.E."/>
            <person name="Andersen M.R."/>
        </authorList>
    </citation>
    <scope>NUCLEOTIDE SEQUENCE [LARGE SCALE GENOMIC DNA]</scope>
    <source>
        <strain evidence="1 2">IBT 24754</strain>
    </source>
</reference>
<comment type="caution">
    <text evidence="1">The sequence shown here is derived from an EMBL/GenBank/DDBJ whole genome shotgun (WGS) entry which is preliminary data.</text>
</comment>
<evidence type="ECO:0000313" key="1">
    <source>
        <dbReference type="EMBL" id="PTU19626.1"/>
    </source>
</evidence>